<evidence type="ECO:0000256" key="1">
    <source>
        <dbReference type="SAM" id="MobiDB-lite"/>
    </source>
</evidence>
<dbReference type="EMBL" id="BKCJ011245110">
    <property type="protein sequence ID" value="GFD09381.1"/>
    <property type="molecule type" value="Genomic_DNA"/>
</dbReference>
<reference evidence="2" key="1">
    <citation type="journal article" date="2019" name="Sci. Rep.">
        <title>Draft genome of Tanacetum cinerariifolium, the natural source of mosquito coil.</title>
        <authorList>
            <person name="Yamashiro T."/>
            <person name="Shiraishi A."/>
            <person name="Satake H."/>
            <person name="Nakayama K."/>
        </authorList>
    </citation>
    <scope>NUCLEOTIDE SEQUENCE</scope>
</reference>
<proteinExistence type="predicted"/>
<gene>
    <name evidence="2" type="ORF">Tci_881350</name>
</gene>
<protein>
    <submittedName>
        <fullName evidence="2">Uncharacterized protein</fullName>
    </submittedName>
</protein>
<organism evidence="2">
    <name type="scientific">Tanacetum cinerariifolium</name>
    <name type="common">Dalmatian daisy</name>
    <name type="synonym">Chrysanthemum cinerariifolium</name>
    <dbReference type="NCBI Taxonomy" id="118510"/>
    <lineage>
        <taxon>Eukaryota</taxon>
        <taxon>Viridiplantae</taxon>
        <taxon>Streptophyta</taxon>
        <taxon>Embryophyta</taxon>
        <taxon>Tracheophyta</taxon>
        <taxon>Spermatophyta</taxon>
        <taxon>Magnoliopsida</taxon>
        <taxon>eudicotyledons</taxon>
        <taxon>Gunneridae</taxon>
        <taxon>Pentapetalae</taxon>
        <taxon>asterids</taxon>
        <taxon>campanulids</taxon>
        <taxon>Asterales</taxon>
        <taxon>Asteraceae</taxon>
        <taxon>Asteroideae</taxon>
        <taxon>Anthemideae</taxon>
        <taxon>Anthemidinae</taxon>
        <taxon>Tanacetum</taxon>
    </lineage>
</organism>
<feature type="compositionally biased region" description="Polar residues" evidence="1">
    <location>
        <begin position="18"/>
        <end position="51"/>
    </location>
</feature>
<evidence type="ECO:0000313" key="2">
    <source>
        <dbReference type="EMBL" id="GFD09381.1"/>
    </source>
</evidence>
<accession>A0A699TJ57</accession>
<sequence length="77" mass="8140">PSEDPSSDHIPPLPATSPFLSSTDDSSENNIPDTPLSPTHGTPFNETTLSTQISPATSVSFRRRVMVIAPGQPIPLS</sequence>
<name>A0A699TJ57_TANCI</name>
<feature type="non-terminal residue" evidence="2">
    <location>
        <position position="1"/>
    </location>
</feature>
<dbReference type="AlphaFoldDB" id="A0A699TJ57"/>
<comment type="caution">
    <text evidence="2">The sequence shown here is derived from an EMBL/GenBank/DDBJ whole genome shotgun (WGS) entry which is preliminary data.</text>
</comment>
<feature type="region of interest" description="Disordered" evidence="1">
    <location>
        <begin position="1"/>
        <end position="51"/>
    </location>
</feature>